<name>A0ACB0JMX1_TRIPR</name>
<accession>A0ACB0JMX1</accession>
<keyword evidence="2" id="KW-1185">Reference proteome</keyword>
<comment type="caution">
    <text evidence="1">The sequence shown here is derived from an EMBL/GenBank/DDBJ whole genome shotgun (WGS) entry which is preliminary data.</text>
</comment>
<organism evidence="1 2">
    <name type="scientific">Trifolium pratense</name>
    <name type="common">Red clover</name>
    <dbReference type="NCBI Taxonomy" id="57577"/>
    <lineage>
        <taxon>Eukaryota</taxon>
        <taxon>Viridiplantae</taxon>
        <taxon>Streptophyta</taxon>
        <taxon>Embryophyta</taxon>
        <taxon>Tracheophyta</taxon>
        <taxon>Spermatophyta</taxon>
        <taxon>Magnoliopsida</taxon>
        <taxon>eudicotyledons</taxon>
        <taxon>Gunneridae</taxon>
        <taxon>Pentapetalae</taxon>
        <taxon>rosids</taxon>
        <taxon>fabids</taxon>
        <taxon>Fabales</taxon>
        <taxon>Fabaceae</taxon>
        <taxon>Papilionoideae</taxon>
        <taxon>50 kb inversion clade</taxon>
        <taxon>NPAAA clade</taxon>
        <taxon>Hologalegina</taxon>
        <taxon>IRL clade</taxon>
        <taxon>Trifolieae</taxon>
        <taxon>Trifolium</taxon>
    </lineage>
</organism>
<reference evidence="1" key="1">
    <citation type="submission" date="2023-10" db="EMBL/GenBank/DDBJ databases">
        <authorList>
            <person name="Rodriguez Cubillos JULIANA M."/>
            <person name="De Vega J."/>
        </authorList>
    </citation>
    <scope>NUCLEOTIDE SEQUENCE</scope>
</reference>
<evidence type="ECO:0000313" key="2">
    <source>
        <dbReference type="Proteomes" id="UP001177021"/>
    </source>
</evidence>
<gene>
    <name evidence="1" type="ORF">MILVUS5_LOCUS13850</name>
</gene>
<evidence type="ECO:0000313" key="1">
    <source>
        <dbReference type="EMBL" id="CAJ2644892.1"/>
    </source>
</evidence>
<dbReference type="Proteomes" id="UP001177021">
    <property type="component" value="Unassembled WGS sequence"/>
</dbReference>
<sequence>MLSCCAWLLACCAWLLVVMLVLVPCLCAWLFSMLFVLRICGKYMCCHVVMNRCMFVALVYVGTYAHANIVGI</sequence>
<proteinExistence type="predicted"/>
<dbReference type="EMBL" id="CASHSV030000044">
    <property type="protein sequence ID" value="CAJ2644892.1"/>
    <property type="molecule type" value="Genomic_DNA"/>
</dbReference>
<protein>
    <submittedName>
        <fullName evidence="1">Uncharacterized protein</fullName>
    </submittedName>
</protein>